<feature type="domain" description="Carbohydrate kinase PfkB" evidence="6">
    <location>
        <begin position="11"/>
        <end position="307"/>
    </location>
</feature>
<dbReference type="PANTHER" id="PTHR43085:SF1">
    <property type="entry name" value="PSEUDOURIDINE KINASE-RELATED"/>
    <property type="match status" value="1"/>
</dbReference>
<evidence type="ECO:0000256" key="2">
    <source>
        <dbReference type="ARBA" id="ARBA00022679"/>
    </source>
</evidence>
<dbReference type="AlphaFoldDB" id="A0A7W6BV38"/>
<accession>A0A7W6BV38</accession>
<dbReference type="InterPro" id="IPR029056">
    <property type="entry name" value="Ribokinase-like"/>
</dbReference>
<dbReference type="GO" id="GO:0008865">
    <property type="term" value="F:fructokinase activity"/>
    <property type="evidence" value="ECO:0007669"/>
    <property type="project" value="UniProtKB-EC"/>
</dbReference>
<dbReference type="Pfam" id="PF00294">
    <property type="entry name" value="PfkB"/>
    <property type="match status" value="1"/>
</dbReference>
<sequence>MFLSCGDNLFDLFADSETADVSQIALNGRIGGSALNVALGLARLGHRSAFFSKVSSDLFGQRIKAFMDREGIDRRLLIETDRNTTLAMVSLAHGGTPRYDFYIEGTADRSIDPTEIPASLPDDLAVIHLAGSYSTVAEPTASALARLAAQEHGRRFISYDPNIRASVVPDLDIWRSRIGATIPFATMVKASEEDLEQVYPGRKPEDVLTGWLEAGASLAIVTLGDKGAMAMTRGGVHCKAPGLSVTVADTVGAGDTFQATLLARLFESDRLSAEGVAGLSQDELSELLTFSVRAAALTCSRRGADLPRRADLGLPPLG</sequence>
<evidence type="ECO:0000256" key="1">
    <source>
        <dbReference type="ARBA" id="ARBA00010688"/>
    </source>
</evidence>
<organism evidence="7 8">
    <name type="scientific">Aureimonas phyllosphaerae</name>
    <dbReference type="NCBI Taxonomy" id="1166078"/>
    <lineage>
        <taxon>Bacteria</taxon>
        <taxon>Pseudomonadati</taxon>
        <taxon>Pseudomonadota</taxon>
        <taxon>Alphaproteobacteria</taxon>
        <taxon>Hyphomicrobiales</taxon>
        <taxon>Aurantimonadaceae</taxon>
        <taxon>Aureimonas</taxon>
    </lineage>
</organism>
<evidence type="ECO:0000256" key="5">
    <source>
        <dbReference type="ARBA" id="ARBA00022840"/>
    </source>
</evidence>
<evidence type="ECO:0000256" key="4">
    <source>
        <dbReference type="ARBA" id="ARBA00022777"/>
    </source>
</evidence>
<dbReference type="GO" id="GO:0005524">
    <property type="term" value="F:ATP binding"/>
    <property type="evidence" value="ECO:0007669"/>
    <property type="project" value="UniProtKB-KW"/>
</dbReference>
<gene>
    <name evidence="7" type="ORF">GGR05_001782</name>
</gene>
<protein>
    <submittedName>
        <fullName evidence="7">Fructokinase</fullName>
        <ecNumber evidence="7">2.7.1.4</ecNumber>
    </submittedName>
</protein>
<keyword evidence="8" id="KW-1185">Reference proteome</keyword>
<dbReference type="RefSeq" id="WP_090960658.1">
    <property type="nucleotide sequence ID" value="NZ_FOOA01000003.1"/>
</dbReference>
<keyword evidence="3" id="KW-0547">Nucleotide-binding</keyword>
<dbReference type="Gene3D" id="3.40.1190.20">
    <property type="match status" value="1"/>
</dbReference>
<evidence type="ECO:0000313" key="7">
    <source>
        <dbReference type="EMBL" id="MBB3935638.1"/>
    </source>
</evidence>
<dbReference type="EMBL" id="JACIDO010000003">
    <property type="protein sequence ID" value="MBB3935638.1"/>
    <property type="molecule type" value="Genomic_DNA"/>
</dbReference>
<keyword evidence="4 7" id="KW-0418">Kinase</keyword>
<dbReference type="PANTHER" id="PTHR43085">
    <property type="entry name" value="HEXOKINASE FAMILY MEMBER"/>
    <property type="match status" value="1"/>
</dbReference>
<evidence type="ECO:0000256" key="3">
    <source>
        <dbReference type="ARBA" id="ARBA00022741"/>
    </source>
</evidence>
<evidence type="ECO:0000259" key="6">
    <source>
        <dbReference type="Pfam" id="PF00294"/>
    </source>
</evidence>
<name>A0A7W6BV38_9HYPH</name>
<proteinExistence type="inferred from homology"/>
<dbReference type="OrthoDB" id="9795789at2"/>
<comment type="similarity">
    <text evidence="1">Belongs to the carbohydrate kinase PfkB family.</text>
</comment>
<dbReference type="EC" id="2.7.1.4" evidence="7"/>
<dbReference type="Proteomes" id="UP000531216">
    <property type="component" value="Unassembled WGS sequence"/>
</dbReference>
<reference evidence="7 8" key="1">
    <citation type="submission" date="2020-08" db="EMBL/GenBank/DDBJ databases">
        <title>Genomic Encyclopedia of Type Strains, Phase IV (KMG-IV): sequencing the most valuable type-strain genomes for metagenomic binning, comparative biology and taxonomic classification.</title>
        <authorList>
            <person name="Goeker M."/>
        </authorList>
    </citation>
    <scope>NUCLEOTIDE SEQUENCE [LARGE SCALE GENOMIC DNA]</scope>
    <source>
        <strain evidence="7 8">DSM 25024</strain>
    </source>
</reference>
<dbReference type="InterPro" id="IPR011611">
    <property type="entry name" value="PfkB_dom"/>
</dbReference>
<keyword evidence="2 7" id="KW-0808">Transferase</keyword>
<keyword evidence="5" id="KW-0067">ATP-binding</keyword>
<comment type="caution">
    <text evidence="7">The sequence shown here is derived from an EMBL/GenBank/DDBJ whole genome shotgun (WGS) entry which is preliminary data.</text>
</comment>
<dbReference type="InterPro" id="IPR050306">
    <property type="entry name" value="PfkB_Carbo_kinase"/>
</dbReference>
<dbReference type="CDD" id="cd01167">
    <property type="entry name" value="bac_FRK"/>
    <property type="match status" value="1"/>
</dbReference>
<evidence type="ECO:0000313" key="8">
    <source>
        <dbReference type="Proteomes" id="UP000531216"/>
    </source>
</evidence>
<dbReference type="SUPFAM" id="SSF53613">
    <property type="entry name" value="Ribokinase-like"/>
    <property type="match status" value="1"/>
</dbReference>